<dbReference type="InterPro" id="IPR013762">
    <property type="entry name" value="Integrase-like_cat_sf"/>
</dbReference>
<dbReference type="AlphaFoldDB" id="A0A0A1FHH0"/>
<proteinExistence type="inferred from homology"/>
<evidence type="ECO:0000256" key="2">
    <source>
        <dbReference type="ARBA" id="ARBA00022908"/>
    </source>
</evidence>
<evidence type="ECO:0000259" key="6">
    <source>
        <dbReference type="PROSITE" id="PS51898"/>
    </source>
</evidence>
<dbReference type="Proteomes" id="UP000030302">
    <property type="component" value="Plasmid unnamed"/>
</dbReference>
<name>A0A0A1FHH0_9BURK</name>
<dbReference type="Pfam" id="PF00589">
    <property type="entry name" value="Phage_integrase"/>
    <property type="match status" value="1"/>
</dbReference>
<keyword evidence="4" id="KW-0233">DNA recombination</keyword>
<accession>A0A0A1FHH0</accession>
<keyword evidence="9" id="KW-1185">Reference proteome</keyword>
<geneLocation type="plasmid" evidence="8 9">
    <name>unnamed</name>
</geneLocation>
<organism evidence="8 9">
    <name type="scientific">Collimonas arenae</name>
    <dbReference type="NCBI Taxonomy" id="279058"/>
    <lineage>
        <taxon>Bacteria</taxon>
        <taxon>Pseudomonadati</taxon>
        <taxon>Pseudomonadota</taxon>
        <taxon>Betaproteobacteria</taxon>
        <taxon>Burkholderiales</taxon>
        <taxon>Oxalobacteraceae</taxon>
        <taxon>Collimonas</taxon>
    </lineage>
</organism>
<evidence type="ECO:0000313" key="8">
    <source>
        <dbReference type="EMBL" id="AIY44213.1"/>
    </source>
</evidence>
<evidence type="ECO:0000313" key="9">
    <source>
        <dbReference type="Proteomes" id="UP000030302"/>
    </source>
</evidence>
<evidence type="ECO:0000256" key="3">
    <source>
        <dbReference type="ARBA" id="ARBA00023125"/>
    </source>
</evidence>
<dbReference type="OrthoDB" id="8610787at2"/>
<feature type="domain" description="Core-binding (CB)" evidence="7">
    <location>
        <begin position="231"/>
        <end position="331"/>
    </location>
</feature>
<comment type="similarity">
    <text evidence="1">Belongs to the 'phage' integrase family.</text>
</comment>
<dbReference type="InterPro" id="IPR002104">
    <property type="entry name" value="Integrase_catalytic"/>
</dbReference>
<dbReference type="HOGENOM" id="CLU_027562_42_1_4"/>
<feature type="domain" description="Tyr recombinase" evidence="6">
    <location>
        <begin position="357"/>
        <end position="583"/>
    </location>
</feature>
<keyword evidence="2" id="KW-0229">DNA integration</keyword>
<evidence type="ECO:0000256" key="1">
    <source>
        <dbReference type="ARBA" id="ARBA00008857"/>
    </source>
</evidence>
<dbReference type="InterPro" id="IPR050090">
    <property type="entry name" value="Tyrosine_recombinase_XerCD"/>
</dbReference>
<evidence type="ECO:0000256" key="4">
    <source>
        <dbReference type="ARBA" id="ARBA00023172"/>
    </source>
</evidence>
<protein>
    <submittedName>
        <fullName evidence="8">Integrase</fullName>
    </submittedName>
</protein>
<dbReference type="KEGG" id="care:LT85_p034"/>
<dbReference type="PROSITE" id="PS51900">
    <property type="entry name" value="CB"/>
    <property type="match status" value="1"/>
</dbReference>
<dbReference type="RefSeq" id="WP_052135610.1">
    <property type="nucleotide sequence ID" value="NZ_CP009963.1"/>
</dbReference>
<dbReference type="Pfam" id="PF12482">
    <property type="entry name" value="DUF3701"/>
    <property type="match status" value="1"/>
</dbReference>
<keyword evidence="8" id="KW-0614">Plasmid</keyword>
<sequence>MAQHTNVVLPPITYTRADYTALRAHCLNIPLAKIAELYYSDDSPQRQAGLERFLLAMRADLIERAISHNPAFAVSLQGARKGGAMTAAALQILIKAADAPPAHPAPGQPLSQWFRPRTVAALQNEQLRTLADLVELVRRRGPGWWRGISRIGAGRAAAIVRWLQRHEHRLGAVPAGRYAAPAPAVLVVLDPARPTQLAPLGQFTVLAALDGSAGINRAAQFCFIAAGNDLEAIGFYLARFEDQPHTQRAYRRELERFMLWSILIARKPLSSLLVDDCEAYKRFLRAPAPHFMGVRAARTSGRWKPFAPEPLHPKSQKQAIIILRNAFTYLVRVRYLGGNPWVVVKDPSVTEEVHAMQIDRALTVAQWDWLIAILSESAEDPANVQERVALAAILLLGDSGLRREEAAGALRAGLSRWNAELWMLRVLGKRNKKRDVPVSLRTVEALRRHWDDRQADFDAAGADQPLLRPVFVPPTASAAARHGPGQAAKGYTADGLAQLVATAVRRIRAELQGGGIDAEVLEQVPVDAFDRATPHAFRHTFGTLATERGMPLDVVQAVLGHASGTTTAIYVRTRQKRMAEEAAKYFLGDVGDGDEQSD</sequence>
<reference evidence="9" key="1">
    <citation type="journal article" date="2014" name="Soil Biol. Biochem.">
        <title>Structure and function of bacterial communities in ageing soils: Insights from the Mendocino ecological staircase.</title>
        <authorList>
            <person name="Uroz S."/>
            <person name="Tech J.J."/>
            <person name="Sawaya N.A."/>
            <person name="Frey-Klett P."/>
            <person name="Leveau J.H.J."/>
        </authorList>
    </citation>
    <scope>NUCLEOTIDE SEQUENCE [LARGE SCALE GENOMIC DNA]</scope>
    <source>
        <strain evidence="9">Cal35</strain>
        <plasmid evidence="9">unnamed</plasmid>
    </source>
</reference>
<dbReference type="InterPro" id="IPR010998">
    <property type="entry name" value="Integrase_recombinase_N"/>
</dbReference>
<dbReference type="SUPFAM" id="SSF56349">
    <property type="entry name" value="DNA breaking-rejoining enzymes"/>
    <property type="match status" value="1"/>
</dbReference>
<dbReference type="Gene3D" id="1.10.443.10">
    <property type="entry name" value="Intergrase catalytic core"/>
    <property type="match status" value="1"/>
</dbReference>
<keyword evidence="3 5" id="KW-0238">DNA-binding</keyword>
<dbReference type="PANTHER" id="PTHR30349">
    <property type="entry name" value="PHAGE INTEGRASE-RELATED"/>
    <property type="match status" value="1"/>
</dbReference>
<gene>
    <name evidence="8" type="ORF">LT85_p034</name>
</gene>
<evidence type="ECO:0000259" key="7">
    <source>
        <dbReference type="PROSITE" id="PS51900"/>
    </source>
</evidence>
<dbReference type="GO" id="GO:0006310">
    <property type="term" value="P:DNA recombination"/>
    <property type="evidence" value="ECO:0007669"/>
    <property type="project" value="UniProtKB-KW"/>
</dbReference>
<dbReference type="PROSITE" id="PS51898">
    <property type="entry name" value="TYR_RECOMBINASE"/>
    <property type="match status" value="1"/>
</dbReference>
<dbReference type="InterPro" id="IPR022169">
    <property type="entry name" value="DUF3701"/>
</dbReference>
<dbReference type="PANTHER" id="PTHR30349:SF41">
    <property type="entry name" value="INTEGRASE_RECOMBINASE PROTEIN MJ0367-RELATED"/>
    <property type="match status" value="1"/>
</dbReference>
<evidence type="ECO:0000256" key="5">
    <source>
        <dbReference type="PROSITE-ProRule" id="PRU01248"/>
    </source>
</evidence>
<dbReference type="InterPro" id="IPR044068">
    <property type="entry name" value="CB"/>
</dbReference>
<dbReference type="GO" id="GO:0015074">
    <property type="term" value="P:DNA integration"/>
    <property type="evidence" value="ECO:0007669"/>
    <property type="project" value="UniProtKB-KW"/>
</dbReference>
<dbReference type="InterPro" id="IPR011010">
    <property type="entry name" value="DNA_brk_join_enz"/>
</dbReference>
<dbReference type="EMBL" id="CP009963">
    <property type="protein sequence ID" value="AIY44213.1"/>
    <property type="molecule type" value="Genomic_DNA"/>
</dbReference>
<dbReference type="CDD" id="cd00397">
    <property type="entry name" value="DNA_BRE_C"/>
    <property type="match status" value="1"/>
</dbReference>
<dbReference type="Gene3D" id="1.10.150.130">
    <property type="match status" value="1"/>
</dbReference>
<dbReference type="GO" id="GO:0003677">
    <property type="term" value="F:DNA binding"/>
    <property type="evidence" value="ECO:0007669"/>
    <property type="project" value="UniProtKB-UniRule"/>
</dbReference>